<dbReference type="PANTHER" id="PTHR47939:SF13">
    <property type="entry name" value="OS03G0201400 PROTEIN"/>
    <property type="match status" value="1"/>
</dbReference>
<sequence length="186" mass="21379">DRPFAAKNILGRISQDGYVPKPDIYNELIETFCRCNNVADALLVKAEMVRKRIKVNLVAYRALICSSCRIGKTHEAESLMEEMLKSDFLPDPHICRVLIQCYCDQMDIDKAESILSFFAKKFRIFDTESYNVLVSTYTESGDMEKLMELQDRMMKLGFAPNSLTCKYVIHGLLKAKRLYKQKLLGS</sequence>
<dbReference type="InterPro" id="IPR011990">
    <property type="entry name" value="TPR-like_helical_dom_sf"/>
</dbReference>
<dbReference type="NCBIfam" id="TIGR00756">
    <property type="entry name" value="PPR"/>
    <property type="match status" value="3"/>
</dbReference>
<dbReference type="Proteomes" id="UP000593577">
    <property type="component" value="Unassembled WGS sequence"/>
</dbReference>
<comment type="similarity">
    <text evidence="1">Belongs to the PPR family. P subfamily.</text>
</comment>
<dbReference type="Gene3D" id="1.25.40.10">
    <property type="entry name" value="Tetratricopeptide repeat domain"/>
    <property type="match status" value="2"/>
</dbReference>
<dbReference type="Pfam" id="PF01535">
    <property type="entry name" value="PPR"/>
    <property type="match status" value="1"/>
</dbReference>
<reference evidence="4 5" key="1">
    <citation type="journal article" date="2019" name="Genome Biol. Evol.">
        <title>Insights into the evolution of the New World diploid cottons (Gossypium, subgenus Houzingenia) based on genome sequencing.</title>
        <authorList>
            <person name="Grover C.E."/>
            <person name="Arick M.A. 2nd"/>
            <person name="Thrash A."/>
            <person name="Conover J.L."/>
            <person name="Sanders W.S."/>
            <person name="Peterson D.G."/>
            <person name="Frelichowski J.E."/>
            <person name="Scheffler J.A."/>
            <person name="Scheffler B.E."/>
            <person name="Wendel J.F."/>
        </authorList>
    </citation>
    <scope>NUCLEOTIDE SEQUENCE [LARGE SCALE GENOMIC DNA]</scope>
    <source>
        <strain evidence="4">185</strain>
        <tissue evidence="4">Leaf</tissue>
    </source>
</reference>
<evidence type="ECO:0000256" key="2">
    <source>
        <dbReference type="ARBA" id="ARBA00022737"/>
    </source>
</evidence>
<evidence type="ECO:0000256" key="1">
    <source>
        <dbReference type="ARBA" id="ARBA00007626"/>
    </source>
</evidence>
<dbReference type="InterPro" id="IPR002885">
    <property type="entry name" value="PPR_rpt"/>
</dbReference>
<dbReference type="EMBL" id="JABFAA010342988">
    <property type="protein sequence ID" value="MBA0701918.1"/>
    <property type="molecule type" value="Genomic_DNA"/>
</dbReference>
<keyword evidence="2" id="KW-0677">Repeat</keyword>
<keyword evidence="5" id="KW-1185">Reference proteome</keyword>
<dbReference type="PROSITE" id="PS51375">
    <property type="entry name" value="PPR"/>
    <property type="match status" value="3"/>
</dbReference>
<dbReference type="PANTHER" id="PTHR47939">
    <property type="entry name" value="MEMBRANE-ASSOCIATED SALT-INDUCIBLE PROTEIN-LIKE"/>
    <property type="match status" value="1"/>
</dbReference>
<gene>
    <name evidence="4" type="ORF">Goari_020567</name>
</gene>
<dbReference type="InterPro" id="IPR050667">
    <property type="entry name" value="PPR-containing_protein"/>
</dbReference>
<proteinExistence type="inferred from homology"/>
<protein>
    <recommendedName>
        <fullName evidence="6">Pentatricopeptide repeat-containing protein</fullName>
    </recommendedName>
</protein>
<evidence type="ECO:0000313" key="4">
    <source>
        <dbReference type="EMBL" id="MBA0701918.1"/>
    </source>
</evidence>
<dbReference type="Pfam" id="PF13041">
    <property type="entry name" value="PPR_2"/>
    <property type="match status" value="2"/>
</dbReference>
<organism evidence="4 5">
    <name type="scientific">Gossypium aridum</name>
    <name type="common">American cotton</name>
    <name type="synonym">Erioxylum aridum</name>
    <dbReference type="NCBI Taxonomy" id="34290"/>
    <lineage>
        <taxon>Eukaryota</taxon>
        <taxon>Viridiplantae</taxon>
        <taxon>Streptophyta</taxon>
        <taxon>Embryophyta</taxon>
        <taxon>Tracheophyta</taxon>
        <taxon>Spermatophyta</taxon>
        <taxon>Magnoliopsida</taxon>
        <taxon>eudicotyledons</taxon>
        <taxon>Gunneridae</taxon>
        <taxon>Pentapetalae</taxon>
        <taxon>rosids</taxon>
        <taxon>malvids</taxon>
        <taxon>Malvales</taxon>
        <taxon>Malvaceae</taxon>
        <taxon>Malvoideae</taxon>
        <taxon>Gossypium</taxon>
    </lineage>
</organism>
<feature type="repeat" description="PPR" evidence="3">
    <location>
        <begin position="126"/>
        <end position="160"/>
    </location>
</feature>
<dbReference type="AlphaFoldDB" id="A0A7J8YQQ0"/>
<accession>A0A7J8YQQ0</accession>
<evidence type="ECO:0008006" key="6">
    <source>
        <dbReference type="Google" id="ProtNLM"/>
    </source>
</evidence>
<feature type="non-terminal residue" evidence="4">
    <location>
        <position position="1"/>
    </location>
</feature>
<evidence type="ECO:0000313" key="5">
    <source>
        <dbReference type="Proteomes" id="UP000593577"/>
    </source>
</evidence>
<feature type="repeat" description="PPR" evidence="3">
    <location>
        <begin position="21"/>
        <end position="55"/>
    </location>
</feature>
<comment type="caution">
    <text evidence="4">The sequence shown here is derived from an EMBL/GenBank/DDBJ whole genome shotgun (WGS) entry which is preliminary data.</text>
</comment>
<feature type="repeat" description="PPR" evidence="3">
    <location>
        <begin position="56"/>
        <end position="90"/>
    </location>
</feature>
<evidence type="ECO:0000256" key="3">
    <source>
        <dbReference type="PROSITE-ProRule" id="PRU00708"/>
    </source>
</evidence>
<name>A0A7J8YQQ0_GOSAI</name>